<accession>A0A5C3EX50</accession>
<keyword evidence="2" id="KW-1185">Reference proteome</keyword>
<protein>
    <submittedName>
        <fullName evidence="1">Uncharacterized protein</fullName>
    </submittedName>
</protein>
<gene>
    <name evidence="1" type="ORF">PSFLO_01438</name>
</gene>
<dbReference type="AlphaFoldDB" id="A0A5C3EX50"/>
<evidence type="ECO:0000313" key="1">
    <source>
        <dbReference type="EMBL" id="SPO35967.1"/>
    </source>
</evidence>
<evidence type="ECO:0000313" key="2">
    <source>
        <dbReference type="Proteomes" id="UP000323386"/>
    </source>
</evidence>
<dbReference type="EMBL" id="OOIP01000003">
    <property type="protein sequence ID" value="SPO35967.1"/>
    <property type="molecule type" value="Genomic_DNA"/>
</dbReference>
<organism evidence="1 2">
    <name type="scientific">Pseudozyma flocculosa</name>
    <dbReference type="NCBI Taxonomy" id="84751"/>
    <lineage>
        <taxon>Eukaryota</taxon>
        <taxon>Fungi</taxon>
        <taxon>Dikarya</taxon>
        <taxon>Basidiomycota</taxon>
        <taxon>Ustilaginomycotina</taxon>
        <taxon>Ustilaginomycetes</taxon>
        <taxon>Ustilaginales</taxon>
        <taxon>Ustilaginaceae</taxon>
        <taxon>Pseudozyma</taxon>
    </lineage>
</organism>
<dbReference type="Proteomes" id="UP000323386">
    <property type="component" value="Unassembled WGS sequence"/>
</dbReference>
<proteinExistence type="predicted"/>
<sequence>MDAAAFSLARVLVQYNLPAPPPNQVISNLEGISSLQMQDLNFFRASRPQLAPLPLAASPRLAALWMAAEAGAQALSQAARHDFELRHPASQTGQGGVACDAGGVAMIASVGGPDELAPAGAFGRECTPAGTSRPSILWGRETVVNFYRSSAPYVHPRGADNGRPEDSGL</sequence>
<name>A0A5C3EX50_9BASI</name>
<reference evidence="1 2" key="1">
    <citation type="submission" date="2018-03" db="EMBL/GenBank/DDBJ databases">
        <authorList>
            <person name="Guldener U."/>
        </authorList>
    </citation>
    <scope>NUCLEOTIDE SEQUENCE [LARGE SCALE GENOMIC DNA]</scope>
    <source>
        <strain evidence="1 2">DAOM196992</strain>
    </source>
</reference>